<proteinExistence type="predicted"/>
<gene>
    <name evidence="2" type="ORF">MRATA1EN1_LOCUS24975</name>
</gene>
<sequence length="174" mass="18858">MPRFRVGIGPGLSWLLERPQHPGTLGAASSGCGRALPLQPPQMGEGLDHTALQPPQCPPPMGCHVPEDLWSPYSLTPWRCEQLLETFKETEGCLCPAVQPGRAPSSRLYASSYPDARPWAPAYHAVNTASFELGINGRCEQIRPLRDRQGGGLAASQGQKKLQLLRQDARAPTA</sequence>
<evidence type="ECO:0000313" key="2">
    <source>
        <dbReference type="EMBL" id="CAI9176013.1"/>
    </source>
</evidence>
<evidence type="ECO:0000313" key="3">
    <source>
        <dbReference type="Proteomes" id="UP001176941"/>
    </source>
</evidence>
<name>A0ABN8ZTY1_RANTA</name>
<keyword evidence="3" id="KW-1185">Reference proteome</keyword>
<reference evidence="2" key="1">
    <citation type="submission" date="2023-04" db="EMBL/GenBank/DDBJ databases">
        <authorList>
            <consortium name="ELIXIR-Norway"/>
        </authorList>
    </citation>
    <scope>NUCLEOTIDE SEQUENCE [LARGE SCALE GENOMIC DNA]</scope>
</reference>
<evidence type="ECO:0000256" key="1">
    <source>
        <dbReference type="SAM" id="MobiDB-lite"/>
    </source>
</evidence>
<accession>A0ABN8ZTY1</accession>
<feature type="region of interest" description="Disordered" evidence="1">
    <location>
        <begin position="149"/>
        <end position="174"/>
    </location>
</feature>
<protein>
    <submittedName>
        <fullName evidence="2">Uncharacterized protein</fullName>
    </submittedName>
</protein>
<dbReference type="EMBL" id="OX459941">
    <property type="protein sequence ID" value="CAI9176013.1"/>
    <property type="molecule type" value="Genomic_DNA"/>
</dbReference>
<dbReference type="Proteomes" id="UP001176941">
    <property type="component" value="Chromosome 5"/>
</dbReference>
<organism evidence="2 3">
    <name type="scientific">Rangifer tarandus platyrhynchus</name>
    <name type="common">Svalbard reindeer</name>
    <dbReference type="NCBI Taxonomy" id="3082113"/>
    <lineage>
        <taxon>Eukaryota</taxon>
        <taxon>Metazoa</taxon>
        <taxon>Chordata</taxon>
        <taxon>Craniata</taxon>
        <taxon>Vertebrata</taxon>
        <taxon>Euteleostomi</taxon>
        <taxon>Mammalia</taxon>
        <taxon>Eutheria</taxon>
        <taxon>Laurasiatheria</taxon>
        <taxon>Artiodactyla</taxon>
        <taxon>Ruminantia</taxon>
        <taxon>Pecora</taxon>
        <taxon>Cervidae</taxon>
        <taxon>Odocoileinae</taxon>
        <taxon>Rangifer</taxon>
    </lineage>
</organism>
<dbReference type="PROSITE" id="PS51257">
    <property type="entry name" value="PROKAR_LIPOPROTEIN"/>
    <property type="match status" value="1"/>
</dbReference>